<evidence type="ECO:0000256" key="5">
    <source>
        <dbReference type="ARBA" id="ARBA00023237"/>
    </source>
</evidence>
<proteinExistence type="inferred from homology"/>
<dbReference type="InterPro" id="IPR012944">
    <property type="entry name" value="SusD_RagB_dom"/>
</dbReference>
<dbReference type="InterPro" id="IPR011990">
    <property type="entry name" value="TPR-like_helical_dom_sf"/>
</dbReference>
<evidence type="ECO:0000256" key="4">
    <source>
        <dbReference type="ARBA" id="ARBA00023136"/>
    </source>
</evidence>
<keyword evidence="4 6" id="KW-0472">Membrane</keyword>
<name>A0A562TYL0_9SPHI</name>
<dbReference type="EMBL" id="VLLI01000008">
    <property type="protein sequence ID" value="TWI98682.1"/>
    <property type="molecule type" value="Genomic_DNA"/>
</dbReference>
<evidence type="ECO:0000313" key="9">
    <source>
        <dbReference type="EMBL" id="TWI98682.1"/>
    </source>
</evidence>
<comment type="subcellular location">
    <subcellularLocation>
        <location evidence="1">Cell outer membrane</location>
    </subcellularLocation>
</comment>
<dbReference type="SUPFAM" id="SSF48452">
    <property type="entry name" value="TPR-like"/>
    <property type="match status" value="1"/>
</dbReference>
<reference evidence="9 10" key="1">
    <citation type="submission" date="2019-07" db="EMBL/GenBank/DDBJ databases">
        <title>Genomic Encyclopedia of Archaeal and Bacterial Type Strains, Phase II (KMG-II): from individual species to whole genera.</title>
        <authorList>
            <person name="Goeker M."/>
        </authorList>
    </citation>
    <scope>NUCLEOTIDE SEQUENCE [LARGE SCALE GENOMIC DNA]</scope>
    <source>
        <strain evidence="9 10">ATCC BAA-1854</strain>
    </source>
</reference>
<keyword evidence="10" id="KW-1185">Reference proteome</keyword>
<keyword evidence="6" id="KW-0812">Transmembrane</keyword>
<dbReference type="Pfam" id="PF07980">
    <property type="entry name" value="SusD_RagB"/>
    <property type="match status" value="1"/>
</dbReference>
<comment type="caution">
    <text evidence="9">The sequence shown here is derived from an EMBL/GenBank/DDBJ whole genome shotgun (WGS) entry which is preliminary data.</text>
</comment>
<evidence type="ECO:0000259" key="7">
    <source>
        <dbReference type="Pfam" id="PF07980"/>
    </source>
</evidence>
<gene>
    <name evidence="9" type="ORF">JN11_02870</name>
</gene>
<evidence type="ECO:0000256" key="2">
    <source>
        <dbReference type="ARBA" id="ARBA00006275"/>
    </source>
</evidence>
<keyword evidence="3" id="KW-0732">Signal</keyword>
<feature type="domain" description="RagB/SusD" evidence="7">
    <location>
        <begin position="285"/>
        <end position="605"/>
    </location>
</feature>
<evidence type="ECO:0000259" key="8">
    <source>
        <dbReference type="Pfam" id="PF14322"/>
    </source>
</evidence>
<sequence>MNILNISDMKISKYIIMLMIISMISVLYSCKKSFLETPQTGTLSPELLQTKAGVDGLLVGAYSALRGVQADGTAFGGGDSWQTSPDNWIYGGVAGGDAHKGSNSGDQSPIEAIASFYPNATNPFFNSKWIADYEGITRCNNTIKAAVKTPGYSASDLSNILGQARFLRAHYYFDLKKMFNYVPYIDENTTDVVQPNTADIWPKIEADFQYAYANLPPTQTDVGRANKWAAGAYLGKTYMYEHKYSDAKAVFDDVITIGVTSGGLAYALVPKFHDNFNADTKNNSESIFAIQALANSDPGGITQANDGDRLNYPYGANSPFDCCSFYQPSIDLANHYRTNPATGLPYLDDFDTHAIKTDMGYQSSDSTFVPDAGTIDPRLDWTVGRRGIPYLDWGLHPGNDWIRDQTFSGPYSPIKHVYTQAEQNTNGDQHSWGPGTAVNYNIIRFADVILLAAEAEAQLGNLTKAETYVNMVRNRAANPGGFVYQYLDNSNPTNGYSTTPAANYLVNPYPDGDFNSQGLTYALKAIYYERQLELAMEGHRFFDLVRWGVADQALNAYFLYEGKLTTDITQGHFTKGRNEYYPIPQTQIDLEVKGGKSVLKQNPGYN</sequence>
<dbReference type="Gene3D" id="1.25.40.390">
    <property type="match status" value="1"/>
</dbReference>
<keyword evidence="6" id="KW-1133">Transmembrane helix</keyword>
<protein>
    <submittedName>
        <fullName evidence="9">Putative outer membrane starch-binding protein</fullName>
    </submittedName>
</protein>
<feature type="transmembrane region" description="Helical" evidence="6">
    <location>
        <begin position="12"/>
        <end position="29"/>
    </location>
</feature>
<evidence type="ECO:0000256" key="6">
    <source>
        <dbReference type="SAM" id="Phobius"/>
    </source>
</evidence>
<dbReference type="AlphaFoldDB" id="A0A562TYL0"/>
<evidence type="ECO:0000256" key="1">
    <source>
        <dbReference type="ARBA" id="ARBA00004442"/>
    </source>
</evidence>
<organism evidence="9 10">
    <name type="scientific">Mucilaginibacter frigoritolerans</name>
    <dbReference type="NCBI Taxonomy" id="652788"/>
    <lineage>
        <taxon>Bacteria</taxon>
        <taxon>Pseudomonadati</taxon>
        <taxon>Bacteroidota</taxon>
        <taxon>Sphingobacteriia</taxon>
        <taxon>Sphingobacteriales</taxon>
        <taxon>Sphingobacteriaceae</taxon>
        <taxon>Mucilaginibacter</taxon>
    </lineage>
</organism>
<feature type="domain" description="SusD-like N-terminal" evidence="8">
    <location>
        <begin position="123"/>
        <end position="238"/>
    </location>
</feature>
<dbReference type="Proteomes" id="UP000317010">
    <property type="component" value="Unassembled WGS sequence"/>
</dbReference>
<accession>A0A562TYL0</accession>
<dbReference type="Pfam" id="PF14322">
    <property type="entry name" value="SusD-like_3"/>
    <property type="match status" value="1"/>
</dbReference>
<dbReference type="GO" id="GO:0009279">
    <property type="term" value="C:cell outer membrane"/>
    <property type="evidence" value="ECO:0007669"/>
    <property type="project" value="UniProtKB-SubCell"/>
</dbReference>
<dbReference type="InterPro" id="IPR033985">
    <property type="entry name" value="SusD-like_N"/>
</dbReference>
<comment type="similarity">
    <text evidence="2">Belongs to the SusD family.</text>
</comment>
<evidence type="ECO:0000313" key="10">
    <source>
        <dbReference type="Proteomes" id="UP000317010"/>
    </source>
</evidence>
<keyword evidence="5" id="KW-0998">Cell outer membrane</keyword>
<evidence type="ECO:0000256" key="3">
    <source>
        <dbReference type="ARBA" id="ARBA00022729"/>
    </source>
</evidence>